<gene>
    <name evidence="1" type="ordered locus">ESA_01151</name>
</gene>
<reference evidence="1 2" key="1">
    <citation type="journal article" date="2010" name="PLoS ONE">
        <title>Genome sequence of Cronobacter sakazakii BAA-894 and comparative genomic hybridization analysis with other Cronobacter species.</title>
        <authorList>
            <person name="Kucerova E."/>
            <person name="Clifton S.W."/>
            <person name="Xia X.Q."/>
            <person name="Long F."/>
            <person name="Porwollik S."/>
            <person name="Fulton L."/>
            <person name="Fronick C."/>
            <person name="Minx P."/>
            <person name="Kyung K."/>
            <person name="Warren W."/>
            <person name="Fulton R."/>
            <person name="Feng D."/>
            <person name="Wollam A."/>
            <person name="Shah N."/>
            <person name="Bhonagiri V."/>
            <person name="Nash W.E."/>
            <person name="Hallsworth-Pepin K."/>
            <person name="Wilson R.K."/>
            <person name="McClelland M."/>
            <person name="Forsythe S.J."/>
        </authorList>
    </citation>
    <scope>NUCLEOTIDE SEQUENCE [LARGE SCALE GENOMIC DNA]</scope>
    <source>
        <strain evidence="1 2">ATCC BAA-894</strain>
    </source>
</reference>
<accession>A7MHI4</accession>
<proteinExistence type="predicted"/>
<dbReference type="KEGG" id="esa:ESA_01151"/>
<dbReference type="AlphaFoldDB" id="A7MHI4"/>
<dbReference type="EMBL" id="CP000783">
    <property type="protein sequence ID" value="ABU76418.1"/>
    <property type="molecule type" value="Genomic_DNA"/>
</dbReference>
<keyword evidence="2" id="KW-1185">Reference proteome</keyword>
<evidence type="ECO:0000313" key="2">
    <source>
        <dbReference type="Proteomes" id="UP000000260"/>
    </source>
</evidence>
<protein>
    <submittedName>
        <fullName evidence="1">Uncharacterized protein</fullName>
    </submittedName>
</protein>
<dbReference type="HOGENOM" id="CLU_212578_0_0_6"/>
<name>A7MHI4_CROS8</name>
<evidence type="ECO:0000313" key="1">
    <source>
        <dbReference type="EMBL" id="ABU76418.1"/>
    </source>
</evidence>
<sequence length="55" mass="6306">MIPVDAAIVRISAQILSRMAGEKPCFWLRKQGLSEAQTERCAFYYSPQLIYEQTP</sequence>
<organism evidence="1 2">
    <name type="scientific">Cronobacter sakazakii (strain ATCC BAA-894)</name>
    <name type="common">Enterobacter sakazakii</name>
    <dbReference type="NCBI Taxonomy" id="290339"/>
    <lineage>
        <taxon>Bacteria</taxon>
        <taxon>Pseudomonadati</taxon>
        <taxon>Pseudomonadota</taxon>
        <taxon>Gammaproteobacteria</taxon>
        <taxon>Enterobacterales</taxon>
        <taxon>Enterobacteriaceae</taxon>
        <taxon>Cronobacter</taxon>
    </lineage>
</organism>
<dbReference type="Proteomes" id="UP000000260">
    <property type="component" value="Chromosome"/>
</dbReference>